<gene>
    <name evidence="1" type="ORF">EZS27_035651</name>
</gene>
<dbReference type="AlphaFoldDB" id="A0A5J4PXQ1"/>
<protein>
    <submittedName>
        <fullName evidence="1">Uncharacterized protein</fullName>
    </submittedName>
</protein>
<proteinExistence type="predicted"/>
<accession>A0A5J4PXQ1</accession>
<sequence length="119" mass="14042">MVETLYTGTHGCNSEKKLTRGAFIASECSPRCRRVCQKYGTSFFIHDFQLHFTQHFCRQKWANNLFVFMYGRKKNVFMKTPKELYMYNNAPIYPLYLTPAESNITSICYSYPYPNPSDF</sequence>
<comment type="caution">
    <text evidence="1">The sequence shown here is derived from an EMBL/GenBank/DDBJ whole genome shotgun (WGS) entry which is preliminary data.</text>
</comment>
<reference evidence="1" key="1">
    <citation type="submission" date="2019-03" db="EMBL/GenBank/DDBJ databases">
        <title>Single cell metagenomics reveals metabolic interactions within the superorganism composed of flagellate Streblomastix strix and complex community of Bacteroidetes bacteria on its surface.</title>
        <authorList>
            <person name="Treitli S.C."/>
            <person name="Kolisko M."/>
            <person name="Husnik F."/>
            <person name="Keeling P."/>
            <person name="Hampl V."/>
        </authorList>
    </citation>
    <scope>NUCLEOTIDE SEQUENCE</scope>
    <source>
        <strain evidence="1">STM</strain>
    </source>
</reference>
<organism evidence="1">
    <name type="scientific">termite gut metagenome</name>
    <dbReference type="NCBI Taxonomy" id="433724"/>
    <lineage>
        <taxon>unclassified sequences</taxon>
        <taxon>metagenomes</taxon>
        <taxon>organismal metagenomes</taxon>
    </lineage>
</organism>
<dbReference type="EMBL" id="SNRY01005992">
    <property type="protein sequence ID" value="KAA6313600.1"/>
    <property type="molecule type" value="Genomic_DNA"/>
</dbReference>
<name>A0A5J4PXQ1_9ZZZZ</name>
<evidence type="ECO:0000313" key="1">
    <source>
        <dbReference type="EMBL" id="KAA6313600.1"/>
    </source>
</evidence>